<protein>
    <submittedName>
        <fullName evidence="4">Uncharacterized protein</fullName>
    </submittedName>
</protein>
<name>A0AAD9ZXS2_9ROSI</name>
<dbReference type="PANTHER" id="PTHR21450:SF9">
    <property type="entry name" value="BZIP DOMAIN CLASS TRANSCRIPTION FACTOR (DUF630 AND DUF632)-RELATED"/>
    <property type="match status" value="1"/>
</dbReference>
<gene>
    <name evidence="4" type="ORF">Dsin_026510</name>
</gene>
<feature type="compositionally biased region" description="Polar residues" evidence="1">
    <location>
        <begin position="243"/>
        <end position="253"/>
    </location>
</feature>
<evidence type="ECO:0000313" key="5">
    <source>
        <dbReference type="Proteomes" id="UP001281410"/>
    </source>
</evidence>
<dbReference type="Pfam" id="PF04782">
    <property type="entry name" value="DUF632"/>
    <property type="match status" value="1"/>
</dbReference>
<feature type="domain" description="DUF632" evidence="2">
    <location>
        <begin position="377"/>
        <end position="611"/>
    </location>
</feature>
<feature type="compositionally biased region" description="Polar residues" evidence="1">
    <location>
        <begin position="319"/>
        <end position="330"/>
    </location>
</feature>
<reference evidence="4" key="1">
    <citation type="journal article" date="2023" name="Plant J.">
        <title>Genome sequences and population genomics provide insights into the demographic history, inbreeding, and mutation load of two 'living fossil' tree species of Dipteronia.</title>
        <authorList>
            <person name="Feng Y."/>
            <person name="Comes H.P."/>
            <person name="Chen J."/>
            <person name="Zhu S."/>
            <person name="Lu R."/>
            <person name="Zhang X."/>
            <person name="Li P."/>
            <person name="Qiu J."/>
            <person name="Olsen K.M."/>
            <person name="Qiu Y."/>
        </authorList>
    </citation>
    <scope>NUCLEOTIDE SEQUENCE</scope>
    <source>
        <strain evidence="4">NBL</strain>
    </source>
</reference>
<evidence type="ECO:0000256" key="1">
    <source>
        <dbReference type="SAM" id="MobiDB-lite"/>
    </source>
</evidence>
<feature type="domain" description="DUF630" evidence="3">
    <location>
        <begin position="1"/>
        <end position="59"/>
    </location>
</feature>
<feature type="region of interest" description="Disordered" evidence="1">
    <location>
        <begin position="68"/>
        <end position="339"/>
    </location>
</feature>
<dbReference type="Pfam" id="PF04783">
    <property type="entry name" value="DUF630"/>
    <property type="match status" value="1"/>
</dbReference>
<proteinExistence type="predicted"/>
<evidence type="ECO:0000313" key="4">
    <source>
        <dbReference type="EMBL" id="KAK3195200.1"/>
    </source>
</evidence>
<feature type="compositionally biased region" description="Pro residues" evidence="1">
    <location>
        <begin position="80"/>
        <end position="110"/>
    </location>
</feature>
<feature type="compositionally biased region" description="Low complexity" evidence="1">
    <location>
        <begin position="146"/>
        <end position="164"/>
    </location>
</feature>
<feature type="compositionally biased region" description="Acidic residues" evidence="1">
    <location>
        <begin position="296"/>
        <end position="308"/>
    </location>
</feature>
<feature type="compositionally biased region" description="Basic and acidic residues" evidence="1">
    <location>
        <begin position="216"/>
        <end position="225"/>
    </location>
</feature>
<organism evidence="4 5">
    <name type="scientific">Dipteronia sinensis</name>
    <dbReference type="NCBI Taxonomy" id="43782"/>
    <lineage>
        <taxon>Eukaryota</taxon>
        <taxon>Viridiplantae</taxon>
        <taxon>Streptophyta</taxon>
        <taxon>Embryophyta</taxon>
        <taxon>Tracheophyta</taxon>
        <taxon>Spermatophyta</taxon>
        <taxon>Magnoliopsida</taxon>
        <taxon>eudicotyledons</taxon>
        <taxon>Gunneridae</taxon>
        <taxon>Pentapetalae</taxon>
        <taxon>rosids</taxon>
        <taxon>malvids</taxon>
        <taxon>Sapindales</taxon>
        <taxon>Sapindaceae</taxon>
        <taxon>Hippocastanoideae</taxon>
        <taxon>Acereae</taxon>
        <taxon>Dipteronia</taxon>
    </lineage>
</organism>
<dbReference type="Proteomes" id="UP001281410">
    <property type="component" value="Unassembled WGS sequence"/>
</dbReference>
<dbReference type="EMBL" id="JANJYJ010000008">
    <property type="protein sequence ID" value="KAK3195200.1"/>
    <property type="molecule type" value="Genomic_DNA"/>
</dbReference>
<dbReference type="InterPro" id="IPR006867">
    <property type="entry name" value="DUF632"/>
</dbReference>
<sequence length="619" mass="69801">MGCTASKLDNEDTVRRCKERRRLMKEAVYARHHLAAAHADYCRSLRLTGSALCTFAAGEQLSVSDQTPAVFLHPPNSSSSPPPPIRVKPSPSPSLHVPPPPPPPFTPSPAPSMASSKQPPPSLPRIVNAPPKRRGKPPPKLPHILSESSPSSSPRSDFSNNFFPTAYQANSTYTSTPSQTSSVWNWENFYPPSPPDSEFFVRKSQQQRQHQQIPDNHQHNNHLDTDLESEAETETERSEYDFFQSQPNNNRYNHNQKENPFHKNNNNNNNSVVDEETEREEVQCSEWDNRYSTTSTDDEEEEEEEEVDKDSRSEMGSMGTRSNFGSSSVKQQQQQQYQQYQQPYYANNKKSDDAASSSSFRTGEISDMKMVVRHKDLKEIVEALRENFDKAAAAGNQAGDILEIGRAQLDRSFSQLKKTVYHSSSMLSTLSSSWTSKPPLAVKYQLDTSVLNAPGGPRSLCSTLDRLLAWEKKLYEEVKAREGVKIEHEKKLSSLQSQEYKGEDETKLDKTKASLQRLQSLIIVTSQAVSTTSTAIIGLRDSDLVPQLVELCHGFMYMWRSMHECHEIQNNIVQQVRGLVNLSAKGYSTSELHRQATRDLESAVSAWHFQFLSPNKIPT</sequence>
<keyword evidence="5" id="KW-1185">Reference proteome</keyword>
<accession>A0AAD9ZXS2</accession>
<dbReference type="InterPro" id="IPR006868">
    <property type="entry name" value="DUF630"/>
</dbReference>
<feature type="compositionally biased region" description="Low complexity" evidence="1">
    <location>
        <begin position="171"/>
        <end position="182"/>
    </location>
</feature>
<evidence type="ECO:0000259" key="2">
    <source>
        <dbReference type="Pfam" id="PF04782"/>
    </source>
</evidence>
<comment type="caution">
    <text evidence="4">The sequence shown here is derived from an EMBL/GenBank/DDBJ whole genome shotgun (WGS) entry which is preliminary data.</text>
</comment>
<dbReference type="AlphaFoldDB" id="A0AAD9ZXS2"/>
<dbReference type="PANTHER" id="PTHR21450">
    <property type="entry name" value="PROTEIN ALTERED PHOSPHATE STARVATION RESPONSE 1"/>
    <property type="match status" value="1"/>
</dbReference>
<evidence type="ECO:0000259" key="3">
    <source>
        <dbReference type="Pfam" id="PF04783"/>
    </source>
</evidence>